<organism evidence="1 2">
    <name type="scientific">Parascaris equorum</name>
    <name type="common">Equine roundworm</name>
    <dbReference type="NCBI Taxonomy" id="6256"/>
    <lineage>
        <taxon>Eukaryota</taxon>
        <taxon>Metazoa</taxon>
        <taxon>Ecdysozoa</taxon>
        <taxon>Nematoda</taxon>
        <taxon>Chromadorea</taxon>
        <taxon>Rhabditida</taxon>
        <taxon>Spirurina</taxon>
        <taxon>Ascaridomorpha</taxon>
        <taxon>Ascaridoidea</taxon>
        <taxon>Ascarididae</taxon>
        <taxon>Parascaris</taxon>
    </lineage>
</organism>
<sequence length="43" mass="4818">MIDAFDGIVEEYQLGQNIRSTYNTLIGQRYVPSKVSSIPESVV</sequence>
<accession>A0A914S151</accession>
<dbReference type="AlphaFoldDB" id="A0A914S151"/>
<proteinExistence type="predicted"/>
<keyword evidence="1" id="KW-1185">Reference proteome</keyword>
<name>A0A914S151_PAREQ</name>
<reference evidence="2" key="1">
    <citation type="submission" date="2022-11" db="UniProtKB">
        <authorList>
            <consortium name="WormBaseParasite"/>
        </authorList>
    </citation>
    <scope>IDENTIFICATION</scope>
</reference>
<evidence type="ECO:0000313" key="1">
    <source>
        <dbReference type="Proteomes" id="UP000887564"/>
    </source>
</evidence>
<dbReference type="WBParaSite" id="PEQ_0001087401-mRNA-1">
    <property type="protein sequence ID" value="PEQ_0001087401-mRNA-1"/>
    <property type="gene ID" value="PEQ_0001087401"/>
</dbReference>
<protein>
    <submittedName>
        <fullName evidence="2">Uncharacterized protein</fullName>
    </submittedName>
</protein>
<dbReference type="Proteomes" id="UP000887564">
    <property type="component" value="Unplaced"/>
</dbReference>
<evidence type="ECO:0000313" key="2">
    <source>
        <dbReference type="WBParaSite" id="PEQ_0001087401-mRNA-1"/>
    </source>
</evidence>